<evidence type="ECO:0008006" key="6">
    <source>
        <dbReference type="Google" id="ProtNLM"/>
    </source>
</evidence>
<dbReference type="EMBL" id="OZ034820">
    <property type="protein sequence ID" value="CAL1399385.1"/>
    <property type="molecule type" value="Genomic_DNA"/>
</dbReference>
<dbReference type="PANTHER" id="PTHR34558">
    <property type="entry name" value="EXPRESSED PROTEIN"/>
    <property type="match status" value="1"/>
</dbReference>
<evidence type="ECO:0000313" key="4">
    <source>
        <dbReference type="EMBL" id="CAL1399385.1"/>
    </source>
</evidence>
<evidence type="ECO:0000256" key="1">
    <source>
        <dbReference type="SAM" id="MobiDB-lite"/>
    </source>
</evidence>
<feature type="chain" id="PRO_5043841934" description="Transmembrane protein" evidence="3">
    <location>
        <begin position="23"/>
        <end position="131"/>
    </location>
</feature>
<organism evidence="4 5">
    <name type="scientific">Linum trigynum</name>
    <dbReference type="NCBI Taxonomy" id="586398"/>
    <lineage>
        <taxon>Eukaryota</taxon>
        <taxon>Viridiplantae</taxon>
        <taxon>Streptophyta</taxon>
        <taxon>Embryophyta</taxon>
        <taxon>Tracheophyta</taxon>
        <taxon>Spermatophyta</taxon>
        <taxon>Magnoliopsida</taxon>
        <taxon>eudicotyledons</taxon>
        <taxon>Gunneridae</taxon>
        <taxon>Pentapetalae</taxon>
        <taxon>rosids</taxon>
        <taxon>fabids</taxon>
        <taxon>Malpighiales</taxon>
        <taxon>Linaceae</taxon>
        <taxon>Linum</taxon>
    </lineage>
</organism>
<proteinExistence type="predicted"/>
<dbReference type="AlphaFoldDB" id="A0AAV2FP50"/>
<protein>
    <recommendedName>
        <fullName evidence="6">Transmembrane protein</fullName>
    </recommendedName>
</protein>
<keyword evidence="2" id="KW-0812">Transmembrane</keyword>
<sequence length="131" mass="13621">MAGSFLIMCLILVEALVGLAMASEKNVQTLVQSNSVEAPSPNRKLGNHGPSMAPSYDQEGERSHGGNGNGNGIGSSSSVVDLEHRHHRSVDKSVAGGGVILGGLATMFLLAVFCYIRATGRDHKSETSSNA</sequence>
<name>A0AAV2FP50_9ROSI</name>
<gene>
    <name evidence="4" type="ORF">LTRI10_LOCUS39575</name>
</gene>
<feature type="transmembrane region" description="Helical" evidence="2">
    <location>
        <begin position="94"/>
        <end position="116"/>
    </location>
</feature>
<keyword evidence="5" id="KW-1185">Reference proteome</keyword>
<evidence type="ECO:0000256" key="2">
    <source>
        <dbReference type="SAM" id="Phobius"/>
    </source>
</evidence>
<accession>A0AAV2FP50</accession>
<keyword evidence="2" id="KW-1133">Transmembrane helix</keyword>
<reference evidence="4 5" key="1">
    <citation type="submission" date="2024-04" db="EMBL/GenBank/DDBJ databases">
        <authorList>
            <person name="Fracassetti M."/>
        </authorList>
    </citation>
    <scope>NUCLEOTIDE SEQUENCE [LARGE SCALE GENOMIC DNA]</scope>
</reference>
<evidence type="ECO:0000256" key="3">
    <source>
        <dbReference type="SAM" id="SignalP"/>
    </source>
</evidence>
<evidence type="ECO:0000313" key="5">
    <source>
        <dbReference type="Proteomes" id="UP001497516"/>
    </source>
</evidence>
<feature type="signal peptide" evidence="3">
    <location>
        <begin position="1"/>
        <end position="22"/>
    </location>
</feature>
<dbReference type="PANTHER" id="PTHR34558:SF9">
    <property type="entry name" value="F3L24.15 PROTEIN"/>
    <property type="match status" value="1"/>
</dbReference>
<dbReference type="Proteomes" id="UP001497516">
    <property type="component" value="Chromosome 7"/>
</dbReference>
<keyword evidence="2" id="KW-0472">Membrane</keyword>
<feature type="region of interest" description="Disordered" evidence="1">
    <location>
        <begin position="33"/>
        <end position="87"/>
    </location>
</feature>
<keyword evidence="3" id="KW-0732">Signal</keyword>